<sequence length="152" mass="17180">MEKQPSKRPSLSKHAYRQRASVLRATIVGDIPIRSTAASSANGGKSELRRPIDGSKAVSSTPPYSYRTAIDALQGPEGFRIRGLSLSSNILSSIEKQYQQHRDRHQLEDNPTHCVLKRRLKQLAELNVAQDETIKQLRCVIKEQDNTIKRYK</sequence>
<dbReference type="EMBL" id="MCFJ01000005">
    <property type="protein sequence ID" value="ORY66530.1"/>
    <property type="molecule type" value="Genomic_DNA"/>
</dbReference>
<comment type="caution">
    <text evidence="2">The sequence shown here is derived from an EMBL/GenBank/DDBJ whole genome shotgun (WGS) entry which is preliminary data.</text>
</comment>
<name>A0A1Y2E4N9_9PEZI</name>
<dbReference type="Proteomes" id="UP000193689">
    <property type="component" value="Unassembled WGS sequence"/>
</dbReference>
<feature type="region of interest" description="Disordered" evidence="1">
    <location>
        <begin position="36"/>
        <end position="63"/>
    </location>
</feature>
<dbReference type="RefSeq" id="XP_040717494.1">
    <property type="nucleotide sequence ID" value="XM_040863715.1"/>
</dbReference>
<dbReference type="GeneID" id="63779927"/>
<evidence type="ECO:0000313" key="3">
    <source>
        <dbReference type="Proteomes" id="UP000193689"/>
    </source>
</evidence>
<gene>
    <name evidence="2" type="ORF">BCR38DRAFT_484143</name>
</gene>
<reference evidence="2 3" key="1">
    <citation type="submission" date="2016-07" db="EMBL/GenBank/DDBJ databases">
        <title>Pervasive Adenine N6-methylation of Active Genes in Fungi.</title>
        <authorList>
            <consortium name="DOE Joint Genome Institute"/>
            <person name="Mondo S.J."/>
            <person name="Dannebaum R.O."/>
            <person name="Kuo R.C."/>
            <person name="Labutti K."/>
            <person name="Haridas S."/>
            <person name="Kuo A."/>
            <person name="Salamov A."/>
            <person name="Ahrendt S.R."/>
            <person name="Lipzen A."/>
            <person name="Sullivan W."/>
            <person name="Andreopoulos W.B."/>
            <person name="Clum A."/>
            <person name="Lindquist E."/>
            <person name="Daum C."/>
            <person name="Ramamoorthy G.K."/>
            <person name="Gryganskyi A."/>
            <person name="Culley D."/>
            <person name="Magnuson J.K."/>
            <person name="James T.Y."/>
            <person name="O'Malley M.A."/>
            <person name="Stajich J.E."/>
            <person name="Spatafora J.W."/>
            <person name="Visel A."/>
            <person name="Grigoriev I.V."/>
        </authorList>
    </citation>
    <scope>NUCLEOTIDE SEQUENCE [LARGE SCALE GENOMIC DNA]</scope>
    <source>
        <strain evidence="2 3">CBS 129021</strain>
    </source>
</reference>
<keyword evidence="3" id="KW-1185">Reference proteome</keyword>
<proteinExistence type="predicted"/>
<evidence type="ECO:0000313" key="2">
    <source>
        <dbReference type="EMBL" id="ORY66530.1"/>
    </source>
</evidence>
<evidence type="ECO:0000256" key="1">
    <source>
        <dbReference type="SAM" id="MobiDB-lite"/>
    </source>
</evidence>
<dbReference type="InParanoid" id="A0A1Y2E4N9"/>
<organism evidence="2 3">
    <name type="scientific">Pseudomassariella vexata</name>
    <dbReference type="NCBI Taxonomy" id="1141098"/>
    <lineage>
        <taxon>Eukaryota</taxon>
        <taxon>Fungi</taxon>
        <taxon>Dikarya</taxon>
        <taxon>Ascomycota</taxon>
        <taxon>Pezizomycotina</taxon>
        <taxon>Sordariomycetes</taxon>
        <taxon>Xylariomycetidae</taxon>
        <taxon>Amphisphaeriales</taxon>
        <taxon>Pseudomassariaceae</taxon>
        <taxon>Pseudomassariella</taxon>
    </lineage>
</organism>
<accession>A0A1Y2E4N9</accession>
<dbReference type="AlphaFoldDB" id="A0A1Y2E4N9"/>
<protein>
    <submittedName>
        <fullName evidence="2">Uncharacterized protein</fullName>
    </submittedName>
</protein>